<keyword evidence="4" id="KW-0598">Phosphotransferase system</keyword>
<accession>A0A645G9V6</accession>
<dbReference type="Pfam" id="PF02255">
    <property type="entry name" value="PTS_IIA"/>
    <property type="match status" value="1"/>
</dbReference>
<proteinExistence type="predicted"/>
<dbReference type="Gene3D" id="1.20.58.80">
    <property type="entry name" value="Phosphotransferase system, lactose/cellobiose-type IIA subunit"/>
    <property type="match status" value="1"/>
</dbReference>
<dbReference type="AlphaFoldDB" id="A0A645G9V6"/>
<dbReference type="PIRSF" id="PIRSF000699">
    <property type="entry name" value="PTS_IILac_III"/>
    <property type="match status" value="1"/>
</dbReference>
<evidence type="ECO:0000256" key="4">
    <source>
        <dbReference type="ARBA" id="ARBA00022683"/>
    </source>
</evidence>
<dbReference type="SUPFAM" id="SSF46973">
    <property type="entry name" value="Enzyme IIa from lactose specific PTS, IIa-lac"/>
    <property type="match status" value="1"/>
</dbReference>
<dbReference type="PANTHER" id="PTHR34382">
    <property type="entry name" value="PTS SYSTEM N,N'-DIACETYLCHITOBIOSE-SPECIFIC EIIA COMPONENT"/>
    <property type="match status" value="1"/>
</dbReference>
<keyword evidence="1" id="KW-0813">Transport</keyword>
<gene>
    <name evidence="5" type="primary">celD_4</name>
    <name evidence="5" type="ORF">SDC9_171080</name>
</gene>
<evidence type="ECO:0000256" key="2">
    <source>
        <dbReference type="ARBA" id="ARBA00022597"/>
    </source>
</evidence>
<sequence length="110" mass="12137">MVGLELLCFKLISAAGTARSCNIEAIQEAKKGNFEKAEELIEEGKKQLINAHDVHNELLQFNADGGNIGGSMLVMHSEDQLMSTETLQILAVEFIDTYRRLSDLTGQKVN</sequence>
<name>A0A645G9V6_9ZZZZ</name>
<dbReference type="InterPro" id="IPR036542">
    <property type="entry name" value="PTS_IIA_lac/cel_sf"/>
</dbReference>
<keyword evidence="3" id="KW-0808">Transferase</keyword>
<dbReference type="PANTHER" id="PTHR34382:SF10">
    <property type="entry name" value="PTS SYSTEM OLIGO-BETA-MANNOSIDE-SPECIFIC EIIA COMPONENT"/>
    <property type="match status" value="1"/>
</dbReference>
<dbReference type="GO" id="GO:0016740">
    <property type="term" value="F:transferase activity"/>
    <property type="evidence" value="ECO:0007669"/>
    <property type="project" value="UniProtKB-KW"/>
</dbReference>
<organism evidence="5">
    <name type="scientific">bioreactor metagenome</name>
    <dbReference type="NCBI Taxonomy" id="1076179"/>
    <lineage>
        <taxon>unclassified sequences</taxon>
        <taxon>metagenomes</taxon>
        <taxon>ecological metagenomes</taxon>
    </lineage>
</organism>
<dbReference type="GO" id="GO:0009401">
    <property type="term" value="P:phosphoenolpyruvate-dependent sugar phosphotransferase system"/>
    <property type="evidence" value="ECO:0007669"/>
    <property type="project" value="UniProtKB-KW"/>
</dbReference>
<reference evidence="5" key="1">
    <citation type="submission" date="2019-08" db="EMBL/GenBank/DDBJ databases">
        <authorList>
            <person name="Kucharzyk K."/>
            <person name="Murdoch R.W."/>
            <person name="Higgins S."/>
            <person name="Loffler F."/>
        </authorList>
    </citation>
    <scope>NUCLEOTIDE SEQUENCE</scope>
</reference>
<evidence type="ECO:0000256" key="3">
    <source>
        <dbReference type="ARBA" id="ARBA00022679"/>
    </source>
</evidence>
<evidence type="ECO:0000313" key="5">
    <source>
        <dbReference type="EMBL" id="MPN23687.1"/>
    </source>
</evidence>
<dbReference type="PROSITE" id="PS51095">
    <property type="entry name" value="PTS_EIIA_TYPE_3"/>
    <property type="match status" value="1"/>
</dbReference>
<protein>
    <submittedName>
        <fullName evidence="5">PTS system cellobiose-specific EIIA component</fullName>
    </submittedName>
</protein>
<comment type="caution">
    <text evidence="5">The sequence shown here is derived from an EMBL/GenBank/DDBJ whole genome shotgun (WGS) entry which is preliminary data.</text>
</comment>
<dbReference type="EMBL" id="VSSQ01072270">
    <property type="protein sequence ID" value="MPN23687.1"/>
    <property type="molecule type" value="Genomic_DNA"/>
</dbReference>
<dbReference type="CDD" id="cd00215">
    <property type="entry name" value="PTS_IIA_lac"/>
    <property type="match status" value="1"/>
</dbReference>
<keyword evidence="2" id="KW-0762">Sugar transport</keyword>
<dbReference type="InterPro" id="IPR003188">
    <property type="entry name" value="PTS_IIA_lac/cel"/>
</dbReference>
<evidence type="ECO:0000256" key="1">
    <source>
        <dbReference type="ARBA" id="ARBA00022448"/>
    </source>
</evidence>